<comment type="caution">
    <text evidence="2">The sequence shown here is derived from an EMBL/GenBank/DDBJ whole genome shotgun (WGS) entry which is preliminary data.</text>
</comment>
<feature type="compositionally biased region" description="Pro residues" evidence="1">
    <location>
        <begin position="147"/>
        <end position="158"/>
    </location>
</feature>
<feature type="compositionally biased region" description="Basic residues" evidence="1">
    <location>
        <begin position="127"/>
        <end position="144"/>
    </location>
</feature>
<evidence type="ECO:0000256" key="1">
    <source>
        <dbReference type="SAM" id="MobiDB-lite"/>
    </source>
</evidence>
<evidence type="ECO:0000313" key="2">
    <source>
        <dbReference type="EMBL" id="KAG2620926.1"/>
    </source>
</evidence>
<dbReference type="Proteomes" id="UP000823388">
    <property type="component" value="Chromosome 3N"/>
</dbReference>
<feature type="region of interest" description="Disordered" evidence="1">
    <location>
        <begin position="123"/>
        <end position="164"/>
    </location>
</feature>
<gene>
    <name evidence="2" type="ORF">PVAP13_3NG235263</name>
</gene>
<name>A0A8T0UIL2_PANVG</name>
<feature type="region of interest" description="Disordered" evidence="1">
    <location>
        <begin position="1"/>
        <end position="104"/>
    </location>
</feature>
<sequence>MATRAPGRREGGAKRGVGEATDSALGVRPGRCQPRAATLRSGKTASEAGVRPAAHSGAGKRPPRPVGGSSSYAEDARHERRKGLRQGRVKRLRRAARPPRPACHAALAHAAIKGGERGYAAGVRHAAQTRHRLGRGKGLRRAAHPPRGWPPWPAPPPSCEALSL</sequence>
<dbReference type="EMBL" id="CM029042">
    <property type="protein sequence ID" value="KAG2620926.1"/>
    <property type="molecule type" value="Genomic_DNA"/>
</dbReference>
<accession>A0A8T0UIL2</accession>
<protein>
    <submittedName>
        <fullName evidence="2">Uncharacterized protein</fullName>
    </submittedName>
</protein>
<proteinExistence type="predicted"/>
<organism evidence="2 3">
    <name type="scientific">Panicum virgatum</name>
    <name type="common">Blackwell switchgrass</name>
    <dbReference type="NCBI Taxonomy" id="38727"/>
    <lineage>
        <taxon>Eukaryota</taxon>
        <taxon>Viridiplantae</taxon>
        <taxon>Streptophyta</taxon>
        <taxon>Embryophyta</taxon>
        <taxon>Tracheophyta</taxon>
        <taxon>Spermatophyta</taxon>
        <taxon>Magnoliopsida</taxon>
        <taxon>Liliopsida</taxon>
        <taxon>Poales</taxon>
        <taxon>Poaceae</taxon>
        <taxon>PACMAD clade</taxon>
        <taxon>Panicoideae</taxon>
        <taxon>Panicodae</taxon>
        <taxon>Paniceae</taxon>
        <taxon>Panicinae</taxon>
        <taxon>Panicum</taxon>
        <taxon>Panicum sect. Hiantes</taxon>
    </lineage>
</organism>
<evidence type="ECO:0000313" key="3">
    <source>
        <dbReference type="Proteomes" id="UP000823388"/>
    </source>
</evidence>
<keyword evidence="3" id="KW-1185">Reference proteome</keyword>
<reference evidence="2" key="1">
    <citation type="submission" date="2020-05" db="EMBL/GenBank/DDBJ databases">
        <title>WGS assembly of Panicum virgatum.</title>
        <authorList>
            <person name="Lovell J.T."/>
            <person name="Jenkins J."/>
            <person name="Shu S."/>
            <person name="Juenger T.E."/>
            <person name="Schmutz J."/>
        </authorList>
    </citation>
    <scope>NUCLEOTIDE SEQUENCE</scope>
    <source>
        <strain evidence="2">AP13</strain>
    </source>
</reference>
<feature type="compositionally biased region" description="Basic and acidic residues" evidence="1">
    <location>
        <begin position="7"/>
        <end position="17"/>
    </location>
</feature>
<feature type="compositionally biased region" description="Basic residues" evidence="1">
    <location>
        <begin position="79"/>
        <end position="97"/>
    </location>
</feature>
<dbReference type="AlphaFoldDB" id="A0A8T0UIL2"/>